<dbReference type="InterPro" id="IPR045155">
    <property type="entry name" value="Beta-lactam_cat"/>
</dbReference>
<dbReference type="NCBIfam" id="NF033103">
    <property type="entry name" value="bla_class_A"/>
    <property type="match status" value="1"/>
</dbReference>
<dbReference type="AlphaFoldDB" id="A0A4Q9FUL1"/>
<comment type="caution">
    <text evidence="8">The sequence shown here is derived from an EMBL/GenBank/DDBJ whole genome shotgun (WGS) entry which is preliminary data.</text>
</comment>
<dbReference type="PROSITE" id="PS00146">
    <property type="entry name" value="BETA_LACTAMASE_A"/>
    <property type="match status" value="1"/>
</dbReference>
<accession>A0A4Q9FUL1</accession>
<feature type="domain" description="Beta-lactamase class A catalytic" evidence="7">
    <location>
        <begin position="47"/>
        <end position="275"/>
    </location>
</feature>
<sequence length="303" mass="34222">MKIMLRNTIIIFLLFLIVLTKGYSQEIETLRKKIDSIINTKSAIVGVAINGIKTNDTLSINGQRHYPMQSVFKFPIALTILSEVDKGNLSLDQKIEIKKNELLPGLWSPIRKKYPEGATLTIAEIIEYTVALSDNVGCDVLLKLLGKPQVVENYFLSLGFKDFAVKINEETMQGNWDLQFLNWTTPKEANKILITFYENKNGLLSKESYDFIWNIMKGTKTGKNRLRGLLPEEIIVAHKTGSSGKHKETGITAAVNNIGIVFFPNGKHLTISVFVTDSKEDFKTNEKIISDISKVAWDYFLDE</sequence>
<dbReference type="Gene3D" id="3.40.710.10">
    <property type="entry name" value="DD-peptidase/beta-lactamase superfamily"/>
    <property type="match status" value="1"/>
</dbReference>
<name>A0A4Q9FUL1_9FLAO</name>
<gene>
    <name evidence="8" type="primary">bla</name>
    <name evidence="8" type="ORF">EYD46_02515</name>
</gene>
<evidence type="ECO:0000313" key="8">
    <source>
        <dbReference type="EMBL" id="TBN18959.1"/>
    </source>
</evidence>
<evidence type="ECO:0000256" key="5">
    <source>
        <dbReference type="ARBA" id="ARBA00023251"/>
    </source>
</evidence>
<dbReference type="GO" id="GO:0030655">
    <property type="term" value="P:beta-lactam antibiotic catabolic process"/>
    <property type="evidence" value="ECO:0007669"/>
    <property type="project" value="InterPro"/>
</dbReference>
<keyword evidence="5 6" id="KW-0046">Antibiotic resistance</keyword>
<dbReference type="GO" id="GO:0046677">
    <property type="term" value="P:response to antibiotic"/>
    <property type="evidence" value="ECO:0007669"/>
    <property type="project" value="UniProtKB-UniRule"/>
</dbReference>
<evidence type="ECO:0000256" key="1">
    <source>
        <dbReference type="ARBA" id="ARBA00001526"/>
    </source>
</evidence>
<organism evidence="8 9">
    <name type="scientific">Hyunsoonleella pacifica</name>
    <dbReference type="NCBI Taxonomy" id="1080224"/>
    <lineage>
        <taxon>Bacteria</taxon>
        <taxon>Pseudomonadati</taxon>
        <taxon>Bacteroidota</taxon>
        <taxon>Flavobacteriia</taxon>
        <taxon>Flavobacteriales</taxon>
        <taxon>Flavobacteriaceae</taxon>
    </lineage>
</organism>
<dbReference type="EMBL" id="SIRS01000001">
    <property type="protein sequence ID" value="TBN18959.1"/>
    <property type="molecule type" value="Genomic_DNA"/>
</dbReference>
<dbReference type="InterPro" id="IPR023650">
    <property type="entry name" value="Beta-lactam_class-A_AS"/>
</dbReference>
<keyword evidence="4 6" id="KW-0378">Hydrolase</keyword>
<dbReference type="InterPro" id="IPR000871">
    <property type="entry name" value="Beta-lactam_class-A"/>
</dbReference>
<dbReference type="PANTHER" id="PTHR35333:SF3">
    <property type="entry name" value="BETA-LACTAMASE-TYPE TRANSPEPTIDASE FOLD CONTAINING PROTEIN"/>
    <property type="match status" value="1"/>
</dbReference>
<proteinExistence type="inferred from homology"/>
<dbReference type="Pfam" id="PF13354">
    <property type="entry name" value="Beta-lactamase2"/>
    <property type="match status" value="1"/>
</dbReference>
<keyword evidence="9" id="KW-1185">Reference proteome</keyword>
<dbReference type="SUPFAM" id="SSF56601">
    <property type="entry name" value="beta-lactamase/transpeptidase-like"/>
    <property type="match status" value="1"/>
</dbReference>
<dbReference type="RefSeq" id="WP_130935474.1">
    <property type="nucleotide sequence ID" value="NZ_BMEE01000001.1"/>
</dbReference>
<reference evidence="8 9" key="1">
    <citation type="journal article" date="2015" name="Int. J. Syst. Evol. Microbiol.">
        <title>Hyunsoonleella pacifica sp. nov., isolated from seawater of South Pacific Gyre.</title>
        <authorList>
            <person name="Gao X."/>
            <person name="Zhang Z."/>
            <person name="Dai X."/>
            <person name="Zhang X.H."/>
        </authorList>
    </citation>
    <scope>NUCLEOTIDE SEQUENCE [LARGE SCALE GENOMIC DNA]</scope>
    <source>
        <strain evidence="8 9">SW033</strain>
    </source>
</reference>
<evidence type="ECO:0000256" key="4">
    <source>
        <dbReference type="ARBA" id="ARBA00022801"/>
    </source>
</evidence>
<evidence type="ECO:0000259" key="7">
    <source>
        <dbReference type="Pfam" id="PF13354"/>
    </source>
</evidence>
<dbReference type="GO" id="GO:0008800">
    <property type="term" value="F:beta-lactamase activity"/>
    <property type="evidence" value="ECO:0007669"/>
    <property type="project" value="UniProtKB-UniRule"/>
</dbReference>
<evidence type="ECO:0000256" key="6">
    <source>
        <dbReference type="RuleBase" id="RU361140"/>
    </source>
</evidence>
<protein>
    <recommendedName>
        <fullName evidence="3 6">Beta-lactamase</fullName>
        <ecNumber evidence="3 6">3.5.2.6</ecNumber>
    </recommendedName>
</protein>
<evidence type="ECO:0000256" key="3">
    <source>
        <dbReference type="ARBA" id="ARBA00012865"/>
    </source>
</evidence>
<evidence type="ECO:0000313" key="9">
    <source>
        <dbReference type="Proteomes" id="UP000292372"/>
    </source>
</evidence>
<dbReference type="OrthoDB" id="9772863at2"/>
<dbReference type="InterPro" id="IPR012338">
    <property type="entry name" value="Beta-lactam/transpept-like"/>
</dbReference>
<dbReference type="PANTHER" id="PTHR35333">
    <property type="entry name" value="BETA-LACTAMASE"/>
    <property type="match status" value="1"/>
</dbReference>
<comment type="catalytic activity">
    <reaction evidence="1 6">
        <text>a beta-lactam + H2O = a substituted beta-amino acid</text>
        <dbReference type="Rhea" id="RHEA:20401"/>
        <dbReference type="ChEBI" id="CHEBI:15377"/>
        <dbReference type="ChEBI" id="CHEBI:35627"/>
        <dbReference type="ChEBI" id="CHEBI:140347"/>
        <dbReference type="EC" id="3.5.2.6"/>
    </reaction>
</comment>
<dbReference type="EC" id="3.5.2.6" evidence="3 6"/>
<comment type="similarity">
    <text evidence="2 6">Belongs to the class-A beta-lactamase family.</text>
</comment>
<dbReference type="NCBIfam" id="NF012099">
    <property type="entry name" value="SubclassA2"/>
    <property type="match status" value="1"/>
</dbReference>
<evidence type="ECO:0000256" key="2">
    <source>
        <dbReference type="ARBA" id="ARBA00009009"/>
    </source>
</evidence>
<dbReference type="Proteomes" id="UP000292372">
    <property type="component" value="Unassembled WGS sequence"/>
</dbReference>